<feature type="region of interest" description="Disordered" evidence="1">
    <location>
        <begin position="72"/>
        <end position="92"/>
    </location>
</feature>
<evidence type="ECO:0000313" key="2">
    <source>
        <dbReference type="EMBL" id="GFH30142.1"/>
    </source>
</evidence>
<sequence length="92" mass="9215">GGHCWRQAAGLPAGLPHAAQPGCSRVSVQPDPEGSRGGGGGSGCVVQAAVHGVPPALRCSRLVNRAWSAIPDPCHLPGLPAGGRRQAQQGQL</sequence>
<feature type="compositionally biased region" description="Low complexity" evidence="1">
    <location>
        <begin position="7"/>
        <end position="22"/>
    </location>
</feature>
<evidence type="ECO:0000256" key="1">
    <source>
        <dbReference type="SAM" id="MobiDB-lite"/>
    </source>
</evidence>
<dbReference type="EMBL" id="BLLF01004729">
    <property type="protein sequence ID" value="GFH30142.1"/>
    <property type="molecule type" value="Genomic_DNA"/>
</dbReference>
<protein>
    <submittedName>
        <fullName evidence="2">Uncharacterized protein</fullName>
    </submittedName>
</protein>
<feature type="compositionally biased region" description="Low complexity" evidence="1">
    <location>
        <begin position="82"/>
        <end position="92"/>
    </location>
</feature>
<comment type="caution">
    <text evidence="2">The sequence shown here is derived from an EMBL/GenBank/DDBJ whole genome shotgun (WGS) entry which is preliminary data.</text>
</comment>
<feature type="non-terminal residue" evidence="2">
    <location>
        <position position="1"/>
    </location>
</feature>
<organism evidence="2 3">
    <name type="scientific">Haematococcus lacustris</name>
    <name type="common">Green alga</name>
    <name type="synonym">Haematococcus pluvialis</name>
    <dbReference type="NCBI Taxonomy" id="44745"/>
    <lineage>
        <taxon>Eukaryota</taxon>
        <taxon>Viridiplantae</taxon>
        <taxon>Chlorophyta</taxon>
        <taxon>core chlorophytes</taxon>
        <taxon>Chlorophyceae</taxon>
        <taxon>CS clade</taxon>
        <taxon>Chlamydomonadales</taxon>
        <taxon>Haematococcaceae</taxon>
        <taxon>Haematococcus</taxon>
    </lineage>
</organism>
<evidence type="ECO:0000313" key="3">
    <source>
        <dbReference type="Proteomes" id="UP000485058"/>
    </source>
</evidence>
<dbReference type="Proteomes" id="UP000485058">
    <property type="component" value="Unassembled WGS sequence"/>
</dbReference>
<accession>A0A6A0AC24</accession>
<proteinExistence type="predicted"/>
<reference evidence="2 3" key="1">
    <citation type="submission" date="2020-02" db="EMBL/GenBank/DDBJ databases">
        <title>Draft genome sequence of Haematococcus lacustris strain NIES-144.</title>
        <authorList>
            <person name="Morimoto D."/>
            <person name="Nakagawa S."/>
            <person name="Yoshida T."/>
            <person name="Sawayama S."/>
        </authorList>
    </citation>
    <scope>NUCLEOTIDE SEQUENCE [LARGE SCALE GENOMIC DNA]</scope>
    <source>
        <strain evidence="2 3">NIES-144</strain>
    </source>
</reference>
<gene>
    <name evidence="2" type="ORF">HaLaN_28936</name>
</gene>
<dbReference type="AlphaFoldDB" id="A0A6A0AC24"/>
<name>A0A6A0AC24_HAELA</name>
<keyword evidence="3" id="KW-1185">Reference proteome</keyword>
<feature type="region of interest" description="Disordered" evidence="1">
    <location>
        <begin position="1"/>
        <end position="44"/>
    </location>
</feature>
<feature type="non-terminal residue" evidence="2">
    <location>
        <position position="92"/>
    </location>
</feature>